<evidence type="ECO:0000313" key="5">
    <source>
        <dbReference type="Proteomes" id="UP000224567"/>
    </source>
</evidence>
<dbReference type="OrthoDB" id="546456at2759"/>
<proteinExistence type="predicted"/>
<evidence type="ECO:0000256" key="3">
    <source>
        <dbReference type="ARBA" id="ARBA00023300"/>
    </source>
</evidence>
<evidence type="ECO:0000256" key="1">
    <source>
        <dbReference type="ARBA" id="ARBA00022531"/>
    </source>
</evidence>
<dbReference type="Proteomes" id="UP000224567">
    <property type="component" value="Unassembled WGS sequence"/>
</dbReference>
<gene>
    <name evidence="4" type="ORF">CQW23_21867</name>
</gene>
<organism evidence="4 5">
    <name type="scientific">Capsicum baccatum</name>
    <name type="common">Peruvian pepper</name>
    <dbReference type="NCBI Taxonomy" id="33114"/>
    <lineage>
        <taxon>Eukaryota</taxon>
        <taxon>Viridiplantae</taxon>
        <taxon>Streptophyta</taxon>
        <taxon>Embryophyta</taxon>
        <taxon>Tracheophyta</taxon>
        <taxon>Spermatophyta</taxon>
        <taxon>Magnoliopsida</taxon>
        <taxon>eudicotyledons</taxon>
        <taxon>Gunneridae</taxon>
        <taxon>Pentapetalae</taxon>
        <taxon>asterids</taxon>
        <taxon>lamiids</taxon>
        <taxon>Solanales</taxon>
        <taxon>Solanaceae</taxon>
        <taxon>Solanoideae</taxon>
        <taxon>Capsiceae</taxon>
        <taxon>Capsicum</taxon>
    </lineage>
</organism>
<evidence type="ECO:0000313" key="4">
    <source>
        <dbReference type="EMBL" id="PHT38294.1"/>
    </source>
</evidence>
<reference evidence="4 5" key="1">
    <citation type="journal article" date="2017" name="Genome Biol.">
        <title>New reference genome sequences of hot pepper reveal the massive evolution of plant disease-resistance genes by retroduplication.</title>
        <authorList>
            <person name="Kim S."/>
            <person name="Park J."/>
            <person name="Yeom S.I."/>
            <person name="Kim Y.M."/>
            <person name="Seo E."/>
            <person name="Kim K.T."/>
            <person name="Kim M.S."/>
            <person name="Lee J.M."/>
            <person name="Cheong K."/>
            <person name="Shin H.S."/>
            <person name="Kim S.B."/>
            <person name="Han K."/>
            <person name="Lee J."/>
            <person name="Park M."/>
            <person name="Lee H.A."/>
            <person name="Lee H.Y."/>
            <person name="Lee Y."/>
            <person name="Oh S."/>
            <person name="Lee J.H."/>
            <person name="Choi E."/>
            <person name="Choi E."/>
            <person name="Lee S.E."/>
            <person name="Jeon J."/>
            <person name="Kim H."/>
            <person name="Choi G."/>
            <person name="Song H."/>
            <person name="Lee J."/>
            <person name="Lee S.C."/>
            <person name="Kwon J.K."/>
            <person name="Lee H.Y."/>
            <person name="Koo N."/>
            <person name="Hong Y."/>
            <person name="Kim R.W."/>
            <person name="Kang W.H."/>
            <person name="Huh J.H."/>
            <person name="Kang B.C."/>
            <person name="Yang T.J."/>
            <person name="Lee Y.H."/>
            <person name="Bennetzen J.L."/>
            <person name="Choi D."/>
        </authorList>
    </citation>
    <scope>NUCLEOTIDE SEQUENCE [LARGE SCALE GENOMIC DNA]</scope>
    <source>
        <strain evidence="5">cv. PBC81</strain>
    </source>
</reference>
<dbReference type="GO" id="GO:0015977">
    <property type="term" value="P:carbon fixation"/>
    <property type="evidence" value="ECO:0007669"/>
    <property type="project" value="UniProtKB-KW"/>
</dbReference>
<dbReference type="InterPro" id="IPR038052">
    <property type="entry name" value="Chaperonin_RbcX_sf"/>
</dbReference>
<dbReference type="GO" id="GO:0110102">
    <property type="term" value="P:ribulose bisphosphate carboxylase complex assembly"/>
    <property type="evidence" value="ECO:0007669"/>
    <property type="project" value="InterPro"/>
</dbReference>
<dbReference type="EMBL" id="MLFT02000009">
    <property type="protein sequence ID" value="PHT38294.1"/>
    <property type="molecule type" value="Genomic_DNA"/>
</dbReference>
<keyword evidence="5" id="KW-1185">Reference proteome</keyword>
<dbReference type="Gene3D" id="1.10.1200.210">
    <property type="entry name" value="Chaperonin-like RbcX"/>
    <property type="match status" value="1"/>
</dbReference>
<protein>
    <submittedName>
        <fullName evidence="4">Uncharacterized protein</fullName>
    </submittedName>
</protein>
<dbReference type="SUPFAM" id="SSF158615">
    <property type="entry name" value="RbcX-like"/>
    <property type="match status" value="1"/>
</dbReference>
<dbReference type="STRING" id="33114.A0A2G2VZ80"/>
<evidence type="ECO:0000256" key="2">
    <source>
        <dbReference type="ARBA" id="ARBA00023186"/>
    </source>
</evidence>
<dbReference type="AlphaFoldDB" id="A0A2G2VZ80"/>
<comment type="caution">
    <text evidence="4">The sequence shown here is derived from an EMBL/GenBank/DDBJ whole genome shotgun (WGS) entry which is preliminary data.</text>
</comment>
<reference evidence="5" key="2">
    <citation type="journal article" date="2017" name="J. Anim. Genet.">
        <title>Multiple reference genome sequences of hot pepper reveal the massive evolution of plant disease resistance genes by retroduplication.</title>
        <authorList>
            <person name="Kim S."/>
            <person name="Park J."/>
            <person name="Yeom S.-I."/>
            <person name="Kim Y.-M."/>
            <person name="Seo E."/>
            <person name="Kim K.-T."/>
            <person name="Kim M.-S."/>
            <person name="Lee J.M."/>
            <person name="Cheong K."/>
            <person name="Shin H.-S."/>
            <person name="Kim S.-B."/>
            <person name="Han K."/>
            <person name="Lee J."/>
            <person name="Park M."/>
            <person name="Lee H.-A."/>
            <person name="Lee H.-Y."/>
            <person name="Lee Y."/>
            <person name="Oh S."/>
            <person name="Lee J.H."/>
            <person name="Choi E."/>
            <person name="Choi E."/>
            <person name="Lee S.E."/>
            <person name="Jeon J."/>
            <person name="Kim H."/>
            <person name="Choi G."/>
            <person name="Song H."/>
            <person name="Lee J."/>
            <person name="Lee S.-C."/>
            <person name="Kwon J.-K."/>
            <person name="Lee H.-Y."/>
            <person name="Koo N."/>
            <person name="Hong Y."/>
            <person name="Kim R.W."/>
            <person name="Kang W.-H."/>
            <person name="Huh J.H."/>
            <person name="Kang B.-C."/>
            <person name="Yang T.-J."/>
            <person name="Lee Y.-H."/>
            <person name="Bennetzen J.L."/>
            <person name="Choi D."/>
        </authorList>
    </citation>
    <scope>NUCLEOTIDE SEQUENCE [LARGE SCALE GENOMIC DNA]</scope>
    <source>
        <strain evidence="5">cv. PBC81</strain>
    </source>
</reference>
<dbReference type="PANTHER" id="PTHR33791:SF11">
    <property type="entry name" value="CHAPERONIN-LIKE RBCX PROTEIN"/>
    <property type="match status" value="1"/>
</dbReference>
<keyword evidence="1" id="KW-0602">Photosynthesis</keyword>
<dbReference type="GO" id="GO:0015979">
    <property type="term" value="P:photosynthesis"/>
    <property type="evidence" value="ECO:0007669"/>
    <property type="project" value="UniProtKB-KW"/>
</dbReference>
<accession>A0A2G2VZ80</accession>
<keyword evidence="2" id="KW-0143">Chaperone</keyword>
<sequence>MIVSKVLQERRKLAERVMITRLSLYNTRMQKCDHTKLYNKTSDKNVKLVPERLTQTIIWPSEDDEIVESLD</sequence>
<name>A0A2G2VZ80_CAPBA</name>
<dbReference type="PANTHER" id="PTHR33791">
    <property type="entry name" value="CHAPERONIN-LIKE RBCX PROTEIN 1, CHLOROPLASTIC"/>
    <property type="match status" value="1"/>
</dbReference>
<keyword evidence="3" id="KW-0120">Carbon dioxide fixation</keyword>
<dbReference type="GO" id="GO:0044183">
    <property type="term" value="F:protein folding chaperone"/>
    <property type="evidence" value="ECO:0007669"/>
    <property type="project" value="InterPro"/>
</dbReference>
<dbReference type="InterPro" id="IPR003435">
    <property type="entry name" value="Chaperonin_RcbX"/>
</dbReference>